<dbReference type="SMART" id="SM00320">
    <property type="entry name" value="WD40"/>
    <property type="match status" value="9"/>
</dbReference>
<keyword evidence="6" id="KW-1185">Reference proteome</keyword>
<evidence type="ECO:0000313" key="6">
    <source>
        <dbReference type="Proteomes" id="UP000187209"/>
    </source>
</evidence>
<feature type="repeat" description="WD" evidence="3">
    <location>
        <begin position="588"/>
        <end position="621"/>
    </location>
</feature>
<dbReference type="PANTHER" id="PTHR19848">
    <property type="entry name" value="WD40 REPEAT PROTEIN"/>
    <property type="match status" value="1"/>
</dbReference>
<feature type="repeat" description="WD" evidence="3">
    <location>
        <begin position="544"/>
        <end position="577"/>
    </location>
</feature>
<dbReference type="OrthoDB" id="538223at2759"/>
<accession>A0A1R2AS53</accession>
<dbReference type="AlphaFoldDB" id="A0A1R2AS53"/>
<organism evidence="5 6">
    <name type="scientific">Stentor coeruleus</name>
    <dbReference type="NCBI Taxonomy" id="5963"/>
    <lineage>
        <taxon>Eukaryota</taxon>
        <taxon>Sar</taxon>
        <taxon>Alveolata</taxon>
        <taxon>Ciliophora</taxon>
        <taxon>Postciliodesmatophora</taxon>
        <taxon>Heterotrichea</taxon>
        <taxon>Heterotrichida</taxon>
        <taxon>Stentoridae</taxon>
        <taxon>Stentor</taxon>
    </lineage>
</organism>
<dbReference type="InterPro" id="IPR001680">
    <property type="entry name" value="WD40_rpt"/>
</dbReference>
<comment type="caution">
    <text evidence="5">The sequence shown here is derived from an EMBL/GenBank/DDBJ whole genome shotgun (WGS) entry which is preliminary data.</text>
</comment>
<dbReference type="EMBL" id="MPUH01001522">
    <property type="protein sequence ID" value="OMJ67312.1"/>
    <property type="molecule type" value="Genomic_DNA"/>
</dbReference>
<dbReference type="PROSITE" id="PS00678">
    <property type="entry name" value="WD_REPEATS_1"/>
    <property type="match status" value="2"/>
</dbReference>
<feature type="coiled-coil region" evidence="4">
    <location>
        <begin position="90"/>
        <end position="117"/>
    </location>
</feature>
<keyword evidence="1 3" id="KW-0853">WD repeat</keyword>
<protein>
    <submittedName>
        <fullName evidence="5">Uncharacterized protein</fullName>
    </submittedName>
</protein>
<proteinExistence type="predicted"/>
<gene>
    <name evidence="5" type="ORF">SteCoe_35560</name>
</gene>
<dbReference type="InterPro" id="IPR019775">
    <property type="entry name" value="WD40_repeat_CS"/>
</dbReference>
<dbReference type="InterPro" id="IPR036322">
    <property type="entry name" value="WD40_repeat_dom_sf"/>
</dbReference>
<name>A0A1R2AS53_9CILI</name>
<reference evidence="5 6" key="1">
    <citation type="submission" date="2016-11" db="EMBL/GenBank/DDBJ databases">
        <title>The macronuclear genome of Stentor coeruleus: a giant cell with tiny introns.</title>
        <authorList>
            <person name="Slabodnick M."/>
            <person name="Ruby J.G."/>
            <person name="Reiff S.B."/>
            <person name="Swart E.C."/>
            <person name="Gosai S."/>
            <person name="Prabakaran S."/>
            <person name="Witkowska E."/>
            <person name="Larue G.E."/>
            <person name="Fisher S."/>
            <person name="Freeman R.M."/>
            <person name="Gunawardena J."/>
            <person name="Chu W."/>
            <person name="Stover N.A."/>
            <person name="Gregory B.D."/>
            <person name="Nowacki M."/>
            <person name="Derisi J."/>
            <person name="Roy S.W."/>
            <person name="Marshall W.F."/>
            <person name="Sood P."/>
        </authorList>
    </citation>
    <scope>NUCLEOTIDE SEQUENCE [LARGE SCALE GENOMIC DNA]</scope>
    <source>
        <strain evidence="5">WM001</strain>
    </source>
</reference>
<dbReference type="Gene3D" id="2.130.10.10">
    <property type="entry name" value="YVTN repeat-like/Quinoprotein amine dehydrogenase"/>
    <property type="match status" value="3"/>
</dbReference>
<keyword evidence="4" id="KW-0175">Coiled coil</keyword>
<dbReference type="InterPro" id="IPR015943">
    <property type="entry name" value="WD40/YVTN_repeat-like_dom_sf"/>
</dbReference>
<evidence type="ECO:0000256" key="2">
    <source>
        <dbReference type="ARBA" id="ARBA00022737"/>
    </source>
</evidence>
<dbReference type="PROSITE" id="PS50294">
    <property type="entry name" value="WD_REPEATS_REGION"/>
    <property type="match status" value="2"/>
</dbReference>
<dbReference type="PANTHER" id="PTHR19848:SF8">
    <property type="entry name" value="F-BOX AND WD REPEAT DOMAIN CONTAINING 7"/>
    <property type="match status" value="1"/>
</dbReference>
<keyword evidence="2" id="KW-0677">Repeat</keyword>
<evidence type="ECO:0000313" key="5">
    <source>
        <dbReference type="EMBL" id="OMJ67312.1"/>
    </source>
</evidence>
<dbReference type="Pfam" id="PF00400">
    <property type="entry name" value="WD40"/>
    <property type="match status" value="3"/>
</dbReference>
<dbReference type="Proteomes" id="UP000187209">
    <property type="component" value="Unassembled WGS sequence"/>
</dbReference>
<evidence type="ECO:0000256" key="3">
    <source>
        <dbReference type="PROSITE-ProRule" id="PRU00221"/>
    </source>
</evidence>
<dbReference type="SUPFAM" id="SSF50978">
    <property type="entry name" value="WD40 repeat-like"/>
    <property type="match status" value="2"/>
</dbReference>
<sequence length="702" mass="80975">MIKCNFCLNFATFTCSTNQTHICENCLKTEDSCEFSKNSSIFTPVIYSINSENLSKVQKQISHRLKILSEYKEKLIENTQSLIKYLINSHNKIAKKLDKKENDLKNIQKKNNLSVDEYKQALDLLYTNFDIKNFDCKKICKCIEKQYNSCEILENYIVDNFYTEGIKQKCFRNLNLLRIEKYNPNLIEISKEHSMIFLGKKNVIQVHSLDFSNLICELKEDNYFVTCLKLSKCNNFLVSGYSNGMIILWNIKNYCLDKKFSQVKNPILFAIISVDLSYIVSINTKSADFLDVKNNKIIFHYESQCFFCLISPNSKNVLFSLHDSKISIFDMETKSIKDIFDRHTSNPTSLFITNDNLNTLSRSENEIILWSIADKKSLANIVCVDIISLDISMDNNYFVFGLYNNKILLWDIKTNKVINETKTREPVFFVAFFDDDKNILLALINGEIWIINTSTFKTSLLNHTENKITDLQITLDSKHMVVSYENKMIIVFDLKNIGIILSFQFEKPILSICLSCNLTFLALGSSDSTLTIYSLQEKRIDSVLKKHNGSVYCLAISSDDSLIVSGSSDLSIRIWNLFDDNYNDNNSLVGHKAKITCIVITNDNRMIVSASEDQTIIVWGLLDRKLRSIISGYDFPIRKLIVSKDDRYTYTPCAFGVVKVWDLFEEVEMPDIVVYDIDTVKKVLSLYPEAQSFFREAFVLSL</sequence>
<dbReference type="PROSITE" id="PS50082">
    <property type="entry name" value="WD_REPEATS_2"/>
    <property type="match status" value="2"/>
</dbReference>
<evidence type="ECO:0000256" key="4">
    <source>
        <dbReference type="SAM" id="Coils"/>
    </source>
</evidence>
<evidence type="ECO:0000256" key="1">
    <source>
        <dbReference type="ARBA" id="ARBA00022574"/>
    </source>
</evidence>